<sequence length="303" mass="32333">MQQISLDPSLVSQASGKVVLITGGANGIGAVTAQLFNDNGAKVVLSDLEAGRNAAENLIRGFPHPENALFMAADILNWQQMTALFKRAVEHFGAIGIVIANAGTMESLPVLDLNDVDVDGNLKESTEGFRVIDINIKGTLNTLRLALHHMKTKQSPSGSIVLMASTSGYFGGTGVTAYVASKHGVVGLLRASQNVAQQYGVRVNAVAPFFTPTRITAGFAHRWVEAGLEANTPQRVAETIACVAMDESRNGSSVLVAGKYLREMEPTKTGLVPQWIGEDVAAFMARAIRFFMDIGGYVLPKFN</sequence>
<dbReference type="STRING" id="1509407.A0A0L1J1S8"/>
<dbReference type="RefSeq" id="XP_015406538.1">
    <property type="nucleotide sequence ID" value="XM_015551762.1"/>
</dbReference>
<dbReference type="InterPro" id="IPR057326">
    <property type="entry name" value="KR_dom"/>
</dbReference>
<dbReference type="InterPro" id="IPR002347">
    <property type="entry name" value="SDR_fam"/>
</dbReference>
<organism evidence="4 5">
    <name type="scientific">Aspergillus nomiae NRRL (strain ATCC 15546 / NRRL 13137 / CBS 260.88 / M93)</name>
    <dbReference type="NCBI Taxonomy" id="1509407"/>
    <lineage>
        <taxon>Eukaryota</taxon>
        <taxon>Fungi</taxon>
        <taxon>Dikarya</taxon>
        <taxon>Ascomycota</taxon>
        <taxon>Pezizomycotina</taxon>
        <taxon>Eurotiomycetes</taxon>
        <taxon>Eurotiomycetidae</taxon>
        <taxon>Eurotiales</taxon>
        <taxon>Aspergillaceae</taxon>
        <taxon>Aspergillus</taxon>
        <taxon>Aspergillus subgen. Circumdati</taxon>
    </lineage>
</organism>
<dbReference type="PANTHER" id="PTHR43180:SF33">
    <property type="entry name" value="15-HYDROXYPROSTAGLANDIN DEHYDROGENASE [NAD(+)]-LIKE"/>
    <property type="match status" value="1"/>
</dbReference>
<reference evidence="4 5" key="1">
    <citation type="submission" date="2014-06" db="EMBL/GenBank/DDBJ databases">
        <title>The Genome of the Aflatoxigenic Filamentous Fungus Aspergillus nomius.</title>
        <authorList>
            <person name="Moore M.G."/>
            <person name="Shannon B.M."/>
            <person name="Brian M.M."/>
        </authorList>
    </citation>
    <scope>NUCLEOTIDE SEQUENCE [LARGE SCALE GENOMIC DNA]</scope>
    <source>
        <strain evidence="4 5">NRRL 13137</strain>
    </source>
</reference>
<dbReference type="PANTHER" id="PTHR43180">
    <property type="entry name" value="3-OXOACYL-(ACYL-CARRIER-PROTEIN) REDUCTASE (AFU_ORTHOLOGUE AFUA_6G11210)"/>
    <property type="match status" value="1"/>
</dbReference>
<accession>A0A0L1J1S8</accession>
<keyword evidence="2" id="KW-0560">Oxidoreductase</keyword>
<dbReference type="Gene3D" id="3.40.50.720">
    <property type="entry name" value="NAD(P)-binding Rossmann-like Domain"/>
    <property type="match status" value="1"/>
</dbReference>
<dbReference type="PRINTS" id="PR00081">
    <property type="entry name" value="GDHRDH"/>
</dbReference>
<dbReference type="AlphaFoldDB" id="A0A0L1J1S8"/>
<comment type="similarity">
    <text evidence="1">Belongs to the short-chain dehydrogenases/reductases (SDR) family.</text>
</comment>
<evidence type="ECO:0000313" key="5">
    <source>
        <dbReference type="Proteomes" id="UP000037505"/>
    </source>
</evidence>
<dbReference type="SMART" id="SM00822">
    <property type="entry name" value="PKS_KR"/>
    <property type="match status" value="1"/>
</dbReference>
<feature type="domain" description="Ketoreductase" evidence="3">
    <location>
        <begin position="17"/>
        <end position="209"/>
    </location>
</feature>
<name>A0A0L1J1S8_ASPN3</name>
<protein>
    <submittedName>
        <fullName evidence="4">Short chain dehydrogenase/reductase</fullName>
    </submittedName>
</protein>
<dbReference type="Proteomes" id="UP000037505">
    <property type="component" value="Unassembled WGS sequence"/>
</dbReference>
<evidence type="ECO:0000256" key="1">
    <source>
        <dbReference type="ARBA" id="ARBA00006484"/>
    </source>
</evidence>
<evidence type="ECO:0000259" key="3">
    <source>
        <dbReference type="SMART" id="SM00822"/>
    </source>
</evidence>
<proteinExistence type="inferred from homology"/>
<evidence type="ECO:0000313" key="4">
    <source>
        <dbReference type="EMBL" id="KNG85615.1"/>
    </source>
</evidence>
<dbReference type="OrthoDB" id="5371740at2759"/>
<gene>
    <name evidence="4" type="ORF">ANOM_006506</name>
</gene>
<comment type="caution">
    <text evidence="4">The sequence shown here is derived from an EMBL/GenBank/DDBJ whole genome shotgun (WGS) entry which is preliminary data.</text>
</comment>
<dbReference type="GeneID" id="26808310"/>
<dbReference type="GO" id="GO:0016491">
    <property type="term" value="F:oxidoreductase activity"/>
    <property type="evidence" value="ECO:0007669"/>
    <property type="project" value="UniProtKB-KW"/>
</dbReference>
<dbReference type="SUPFAM" id="SSF51735">
    <property type="entry name" value="NAD(P)-binding Rossmann-fold domains"/>
    <property type="match status" value="1"/>
</dbReference>
<dbReference type="Pfam" id="PF00106">
    <property type="entry name" value="adh_short"/>
    <property type="match status" value="1"/>
</dbReference>
<keyword evidence="5" id="KW-1185">Reference proteome</keyword>
<dbReference type="InterPro" id="IPR036291">
    <property type="entry name" value="NAD(P)-bd_dom_sf"/>
</dbReference>
<dbReference type="EMBL" id="JNOM01000149">
    <property type="protein sequence ID" value="KNG85615.1"/>
    <property type="molecule type" value="Genomic_DNA"/>
</dbReference>
<evidence type="ECO:0000256" key="2">
    <source>
        <dbReference type="ARBA" id="ARBA00023002"/>
    </source>
</evidence>